<protein>
    <submittedName>
        <fullName evidence="10">Geraniol 10-hydroxylase 1</fullName>
    </submittedName>
</protein>
<evidence type="ECO:0000256" key="6">
    <source>
        <dbReference type="ARBA" id="ARBA00023033"/>
    </source>
</evidence>
<evidence type="ECO:0000256" key="9">
    <source>
        <dbReference type="SAM" id="Phobius"/>
    </source>
</evidence>
<feature type="transmembrane region" description="Helical" evidence="9">
    <location>
        <begin position="6"/>
        <end position="24"/>
    </location>
</feature>
<sequence>MDFPSLVLYLLITLPFIFSIWSLIKRTKTKQNLPPGPWPLPLIGNLLKLGDQPHKSLTKLAKIHGPIIALKLGQVTTIVISSSIIAKEALQKQDLAFSSRSVPNALHAHDHYRYSIVWLPVSDRWRSLRKIFNSVISANNRLDSNQYLRRKKVDELLVYASKCCEKGEAVDVGRAAFTTSLNILSNTVFSLDLADPSEESSRQFKDLIWNIMEEAGKPNAVDYFPILSKVDLQGIRRRMTVHFGKVLELFGTLIDERLESRRSHKINGENDVLDALLNISEGNNEEIDRTHIERLFVDLFAAGTDTTSSTIEWAMAEVLHDPNILEKAKMELEKTIGKGKKVEESDVARLPYLQAIMKETMRKHPPVPFLIPRKVDTDVEISGYKIPKGSQVLVNVWAIGRDPSLWDSPTLFKPERFLGSEIDVKGRDFELIPFGAGRRICPGLALAVRIVPVVVGSLLNSFDWKFEGGILPKELDMDEKFGITLQRANPLRVVPFRF</sequence>
<dbReference type="InterPro" id="IPR001128">
    <property type="entry name" value="Cyt_P450"/>
</dbReference>
<dbReference type="InterPro" id="IPR036396">
    <property type="entry name" value="Cyt_P450_sf"/>
</dbReference>
<dbReference type="PANTHER" id="PTHR47950:SF4">
    <property type="entry name" value="GERANIOL 8-HYDROXYLASE-LIKE"/>
    <property type="match status" value="1"/>
</dbReference>
<keyword evidence="2 7" id="KW-0349">Heme</keyword>
<keyword evidence="4 8" id="KW-0560">Oxidoreductase</keyword>
<accession>A0A140HEY3</accession>
<dbReference type="GO" id="GO:0016705">
    <property type="term" value="F:oxidoreductase activity, acting on paired donors, with incorporation or reduction of molecular oxygen"/>
    <property type="evidence" value="ECO:0007669"/>
    <property type="project" value="InterPro"/>
</dbReference>
<evidence type="ECO:0000256" key="5">
    <source>
        <dbReference type="ARBA" id="ARBA00023004"/>
    </source>
</evidence>
<evidence type="ECO:0000256" key="1">
    <source>
        <dbReference type="ARBA" id="ARBA00010617"/>
    </source>
</evidence>
<dbReference type="EMBL" id="KT873253">
    <property type="protein sequence ID" value="AMO03310.1"/>
    <property type="molecule type" value="mRNA"/>
</dbReference>
<keyword evidence="9" id="KW-0472">Membrane</keyword>
<evidence type="ECO:0000256" key="4">
    <source>
        <dbReference type="ARBA" id="ARBA00023002"/>
    </source>
</evidence>
<dbReference type="FunFam" id="1.10.630.10:FF:000007">
    <property type="entry name" value="Cytochrome P450 76C4"/>
    <property type="match status" value="1"/>
</dbReference>
<dbReference type="CDD" id="cd11073">
    <property type="entry name" value="CYP76-like"/>
    <property type="match status" value="1"/>
</dbReference>
<dbReference type="PROSITE" id="PS00086">
    <property type="entry name" value="CYTOCHROME_P450"/>
    <property type="match status" value="1"/>
</dbReference>
<comment type="cofactor">
    <cofactor evidence="7">
        <name>heme</name>
        <dbReference type="ChEBI" id="CHEBI:30413"/>
    </cofactor>
</comment>
<evidence type="ECO:0000256" key="2">
    <source>
        <dbReference type="ARBA" id="ARBA00022617"/>
    </source>
</evidence>
<dbReference type="PRINTS" id="PR00463">
    <property type="entry name" value="EP450I"/>
</dbReference>
<keyword evidence="5 7" id="KW-0408">Iron</keyword>
<dbReference type="AlphaFoldDB" id="A0A140HEY3"/>
<dbReference type="GO" id="GO:0004497">
    <property type="term" value="F:monooxygenase activity"/>
    <property type="evidence" value="ECO:0007669"/>
    <property type="project" value="UniProtKB-KW"/>
</dbReference>
<evidence type="ECO:0000256" key="7">
    <source>
        <dbReference type="PIRSR" id="PIRSR602401-1"/>
    </source>
</evidence>
<dbReference type="GO" id="GO:0020037">
    <property type="term" value="F:heme binding"/>
    <property type="evidence" value="ECO:0007669"/>
    <property type="project" value="InterPro"/>
</dbReference>
<dbReference type="SUPFAM" id="SSF48264">
    <property type="entry name" value="Cytochrome P450"/>
    <property type="match status" value="1"/>
</dbReference>
<organism evidence="10">
    <name type="scientific">Primula forbesii</name>
    <dbReference type="NCBI Taxonomy" id="175067"/>
    <lineage>
        <taxon>Eukaryota</taxon>
        <taxon>Viridiplantae</taxon>
        <taxon>Streptophyta</taxon>
        <taxon>Embryophyta</taxon>
        <taxon>Tracheophyta</taxon>
        <taxon>Spermatophyta</taxon>
        <taxon>Magnoliopsida</taxon>
        <taxon>eudicotyledons</taxon>
        <taxon>Gunneridae</taxon>
        <taxon>Pentapetalae</taxon>
        <taxon>asterids</taxon>
        <taxon>Ericales</taxon>
        <taxon>Primulaceae</taxon>
        <taxon>Primula</taxon>
    </lineage>
</organism>
<reference evidence="10" key="1">
    <citation type="submission" date="2015-09" db="EMBL/GenBank/DDBJ databases">
        <authorList>
            <person name="Jackson K.R."/>
            <person name="Lunt B.L."/>
            <person name="Fisher J.N.B."/>
            <person name="Gardner A.V."/>
            <person name="Bailey M.E."/>
            <person name="Deus L.M."/>
            <person name="Earl A.S."/>
            <person name="Gibby P.D."/>
            <person name="Hartmann K.A."/>
            <person name="Liu J.E."/>
            <person name="Manci A.M."/>
            <person name="Nielsen D.A."/>
            <person name="Solomon M.B."/>
            <person name="Breakwell D.P."/>
            <person name="Burnett S.H."/>
            <person name="Grose J.H."/>
        </authorList>
    </citation>
    <scope>NUCLEOTIDE SEQUENCE</scope>
</reference>
<evidence type="ECO:0000313" key="10">
    <source>
        <dbReference type="EMBL" id="AMO03310.1"/>
    </source>
</evidence>
<keyword evidence="9" id="KW-0812">Transmembrane</keyword>
<evidence type="ECO:0000256" key="3">
    <source>
        <dbReference type="ARBA" id="ARBA00022723"/>
    </source>
</evidence>
<proteinExistence type="evidence at transcript level"/>
<keyword evidence="6 8" id="KW-0503">Monooxygenase</keyword>
<dbReference type="InterPro" id="IPR002401">
    <property type="entry name" value="Cyt_P450_E_grp-I"/>
</dbReference>
<dbReference type="PANTHER" id="PTHR47950">
    <property type="entry name" value="CYTOCHROME P450, FAMILY 76, SUBFAMILY C, POLYPEPTIDE 5-RELATED"/>
    <property type="match status" value="1"/>
</dbReference>
<dbReference type="GO" id="GO:0005506">
    <property type="term" value="F:iron ion binding"/>
    <property type="evidence" value="ECO:0007669"/>
    <property type="project" value="InterPro"/>
</dbReference>
<dbReference type="InterPro" id="IPR017972">
    <property type="entry name" value="Cyt_P450_CS"/>
</dbReference>
<dbReference type="Gene3D" id="1.10.630.10">
    <property type="entry name" value="Cytochrome P450"/>
    <property type="match status" value="1"/>
</dbReference>
<evidence type="ECO:0000256" key="8">
    <source>
        <dbReference type="RuleBase" id="RU000461"/>
    </source>
</evidence>
<comment type="similarity">
    <text evidence="1 8">Belongs to the cytochrome P450 family.</text>
</comment>
<feature type="binding site" description="axial binding residue" evidence="7">
    <location>
        <position position="441"/>
    </location>
    <ligand>
        <name>heme</name>
        <dbReference type="ChEBI" id="CHEBI:30413"/>
    </ligand>
    <ligandPart>
        <name>Fe</name>
        <dbReference type="ChEBI" id="CHEBI:18248"/>
    </ligandPart>
</feature>
<keyword evidence="3 7" id="KW-0479">Metal-binding</keyword>
<dbReference type="Pfam" id="PF00067">
    <property type="entry name" value="p450"/>
    <property type="match status" value="1"/>
</dbReference>
<keyword evidence="9" id="KW-1133">Transmembrane helix</keyword>
<name>A0A140HEY3_9ERIC</name>
<dbReference type="PRINTS" id="PR00385">
    <property type="entry name" value="P450"/>
</dbReference>